<name>A0A4P6HJV1_9BACT</name>
<dbReference type="Proteomes" id="UP000293296">
    <property type="component" value="Chromosome"/>
</dbReference>
<evidence type="ECO:0000256" key="1">
    <source>
        <dbReference type="SAM" id="MobiDB-lite"/>
    </source>
</evidence>
<accession>A0A4P6HJV1</accession>
<organism evidence="2 3">
    <name type="scientific">Solidesulfovibrio carbinolicus</name>
    <dbReference type="NCBI Taxonomy" id="296842"/>
    <lineage>
        <taxon>Bacteria</taxon>
        <taxon>Pseudomonadati</taxon>
        <taxon>Thermodesulfobacteriota</taxon>
        <taxon>Desulfovibrionia</taxon>
        <taxon>Desulfovibrionales</taxon>
        <taxon>Desulfovibrionaceae</taxon>
        <taxon>Solidesulfovibrio</taxon>
    </lineage>
</organism>
<feature type="compositionally biased region" description="Basic and acidic residues" evidence="1">
    <location>
        <begin position="72"/>
        <end position="84"/>
    </location>
</feature>
<protein>
    <submittedName>
        <fullName evidence="2">Uncharacterized protein</fullName>
    </submittedName>
</protein>
<evidence type="ECO:0000313" key="3">
    <source>
        <dbReference type="Proteomes" id="UP000293296"/>
    </source>
</evidence>
<gene>
    <name evidence="2" type="ORF">C3Y92_02120</name>
</gene>
<dbReference type="AlphaFoldDB" id="A0A4P6HJV1"/>
<feature type="region of interest" description="Disordered" evidence="1">
    <location>
        <begin position="1"/>
        <end position="90"/>
    </location>
</feature>
<keyword evidence="3" id="KW-1185">Reference proteome</keyword>
<evidence type="ECO:0000313" key="2">
    <source>
        <dbReference type="EMBL" id="QAZ66100.1"/>
    </source>
</evidence>
<dbReference type="KEGG" id="dcb:C3Y92_02120"/>
<reference evidence="2 3" key="1">
    <citation type="submission" date="2018-02" db="EMBL/GenBank/DDBJ databases">
        <title>Genome sequence of Desulfovibrio carbinolicus DSM 3852.</title>
        <authorList>
            <person name="Wilbanks E."/>
            <person name="Skennerton C.T."/>
            <person name="Orphan V.J."/>
        </authorList>
    </citation>
    <scope>NUCLEOTIDE SEQUENCE [LARGE SCALE GENOMIC DNA]</scope>
    <source>
        <strain evidence="2 3">DSM 3852</strain>
    </source>
</reference>
<proteinExistence type="predicted"/>
<dbReference type="EMBL" id="CP026538">
    <property type="protein sequence ID" value="QAZ66100.1"/>
    <property type="molecule type" value="Genomic_DNA"/>
</dbReference>
<sequence length="107" mass="11470">MLAWLTPAHGAPMDAPRSAGTRPKQDKAEMLSASLPDDSAQIPAVPPLRDGHSEGWGSTTRKPVVCSSTATGRRDMSKEREEKRKGVKTPLSRELDALNLLGVPKGI</sequence>
<feature type="compositionally biased region" description="Polar residues" evidence="1">
    <location>
        <begin position="56"/>
        <end position="71"/>
    </location>
</feature>